<keyword evidence="4" id="KW-0238">DNA-binding</keyword>
<evidence type="ECO:0000313" key="8">
    <source>
        <dbReference type="EMBL" id="KAL2824254.1"/>
    </source>
</evidence>
<dbReference type="EMBL" id="JBFXLS010000045">
    <property type="protein sequence ID" value="KAL2824254.1"/>
    <property type="molecule type" value="Genomic_DNA"/>
</dbReference>
<protein>
    <submittedName>
        <fullName evidence="8">Fungal-specific transcription factor domain-containing protein</fullName>
    </submittedName>
</protein>
<dbReference type="Pfam" id="PF00172">
    <property type="entry name" value="Zn_clus"/>
    <property type="match status" value="1"/>
</dbReference>
<dbReference type="Proteomes" id="UP001610335">
    <property type="component" value="Unassembled WGS sequence"/>
</dbReference>
<dbReference type="InterPro" id="IPR036864">
    <property type="entry name" value="Zn2-C6_fun-type_DNA-bd_sf"/>
</dbReference>
<evidence type="ECO:0000256" key="5">
    <source>
        <dbReference type="ARBA" id="ARBA00023163"/>
    </source>
</evidence>
<evidence type="ECO:0000256" key="2">
    <source>
        <dbReference type="ARBA" id="ARBA00022723"/>
    </source>
</evidence>
<dbReference type="Gene3D" id="4.10.240.10">
    <property type="entry name" value="Zn(2)-C6 fungal-type DNA-binding domain"/>
    <property type="match status" value="1"/>
</dbReference>
<accession>A0ABR4I948</accession>
<keyword evidence="9" id="KW-1185">Reference proteome</keyword>
<comment type="caution">
    <text evidence="8">The sequence shown here is derived from an EMBL/GenBank/DDBJ whole genome shotgun (WGS) entry which is preliminary data.</text>
</comment>
<evidence type="ECO:0000256" key="6">
    <source>
        <dbReference type="ARBA" id="ARBA00023242"/>
    </source>
</evidence>
<dbReference type="InterPro" id="IPR007219">
    <property type="entry name" value="XnlR_reg_dom"/>
</dbReference>
<keyword evidence="6" id="KW-0539">Nucleus</keyword>
<dbReference type="InterPro" id="IPR001138">
    <property type="entry name" value="Zn2Cys6_DnaBD"/>
</dbReference>
<proteinExistence type="predicted"/>
<name>A0ABR4I948_9EURO</name>
<keyword evidence="5" id="KW-0804">Transcription</keyword>
<dbReference type="PANTHER" id="PTHR47338:SF20">
    <property type="entry name" value="ZN(II)2CYS6 TRANSCRIPTION FACTOR (EUROFUNG)"/>
    <property type="match status" value="1"/>
</dbReference>
<dbReference type="CDD" id="cd12148">
    <property type="entry name" value="fungal_TF_MHR"/>
    <property type="match status" value="1"/>
</dbReference>
<evidence type="ECO:0000256" key="1">
    <source>
        <dbReference type="ARBA" id="ARBA00004123"/>
    </source>
</evidence>
<comment type="subcellular location">
    <subcellularLocation>
        <location evidence="1">Nucleus</location>
    </subcellularLocation>
</comment>
<dbReference type="SMART" id="SM00066">
    <property type="entry name" value="GAL4"/>
    <property type="match status" value="1"/>
</dbReference>
<organism evidence="8 9">
    <name type="scientific">Aspergillus cavernicola</name>
    <dbReference type="NCBI Taxonomy" id="176166"/>
    <lineage>
        <taxon>Eukaryota</taxon>
        <taxon>Fungi</taxon>
        <taxon>Dikarya</taxon>
        <taxon>Ascomycota</taxon>
        <taxon>Pezizomycotina</taxon>
        <taxon>Eurotiomycetes</taxon>
        <taxon>Eurotiomycetidae</taxon>
        <taxon>Eurotiales</taxon>
        <taxon>Aspergillaceae</taxon>
        <taxon>Aspergillus</taxon>
        <taxon>Aspergillus subgen. Nidulantes</taxon>
    </lineage>
</organism>
<gene>
    <name evidence="8" type="ORF">BDW59DRAFT_87449</name>
</gene>
<keyword evidence="3" id="KW-0805">Transcription regulation</keyword>
<evidence type="ECO:0000259" key="7">
    <source>
        <dbReference type="PROSITE" id="PS50048"/>
    </source>
</evidence>
<sequence>MRTHGASDVDPPGVGPYWDGLALHQQHFFPNGPSLALSSSSGSSAEYSDSYSMAVTSQSPTETPPAVAANVCAACRSRKRKCNKSLPTCSRCAKMKIECNYTWDVAEPQPTHHTSLSDFLLFHVPVTSDQLWLPGTFQALQPYQQNINSRGLDIDRFFVGAAMTTLTEQGETLSSIMEVYFQHIHPWLPIIHEQTFRAQVSQLEYTPVAETALLFFTILLLMREHDQQIRIYPLCRYLFSFVQLVRSPSLVVVQAGILLSVYELGAGHSHAASLSIGTCARLGYVLRLNMDKRQTPQDLSWTTAEEQRRVWMGVYMLDRLIHQVTANNIHAPHAVEEPSSQYNLPADDRTWNHPEHRQEFFQPSFSTPIDVPLSYFAREIQATRMLGQVQTLHKITNPDLFKQQAENIDTVGIHFMQQLFEQTPRRWEILCGANAIALMATITLHRTRLDFATEIQQQPEVYHYHLKERSVFALCSIINMVRDICIKFNAIDARTKIAWVPLPALICTGEAVRAAGWLNRSVLDRSACLDVEPMRTILEYSGRSWGLAKEYDSECGQ</sequence>
<dbReference type="PANTHER" id="PTHR47338">
    <property type="entry name" value="ZN(II)2CYS6 TRANSCRIPTION FACTOR (EUROFUNG)-RELATED"/>
    <property type="match status" value="1"/>
</dbReference>
<dbReference type="InterPro" id="IPR050815">
    <property type="entry name" value="TF_fung"/>
</dbReference>
<evidence type="ECO:0000256" key="4">
    <source>
        <dbReference type="ARBA" id="ARBA00023125"/>
    </source>
</evidence>
<dbReference type="PROSITE" id="PS50048">
    <property type="entry name" value="ZN2_CY6_FUNGAL_2"/>
    <property type="match status" value="1"/>
</dbReference>
<dbReference type="CDD" id="cd00067">
    <property type="entry name" value="GAL4"/>
    <property type="match status" value="1"/>
</dbReference>
<dbReference type="Pfam" id="PF04082">
    <property type="entry name" value="Fungal_trans"/>
    <property type="match status" value="1"/>
</dbReference>
<keyword evidence="2" id="KW-0479">Metal-binding</keyword>
<feature type="domain" description="Zn(2)-C6 fungal-type" evidence="7">
    <location>
        <begin position="71"/>
        <end position="101"/>
    </location>
</feature>
<evidence type="ECO:0000256" key="3">
    <source>
        <dbReference type="ARBA" id="ARBA00023015"/>
    </source>
</evidence>
<dbReference type="SUPFAM" id="SSF57701">
    <property type="entry name" value="Zn2/Cys6 DNA-binding domain"/>
    <property type="match status" value="1"/>
</dbReference>
<reference evidence="8 9" key="1">
    <citation type="submission" date="2024-07" db="EMBL/GenBank/DDBJ databases">
        <title>Section-level genome sequencing and comparative genomics of Aspergillus sections Usti and Cavernicolus.</title>
        <authorList>
            <consortium name="Lawrence Berkeley National Laboratory"/>
            <person name="Nybo J.L."/>
            <person name="Vesth T.C."/>
            <person name="Theobald S."/>
            <person name="Frisvad J.C."/>
            <person name="Larsen T.O."/>
            <person name="Kjaerboelling I."/>
            <person name="Rothschild-Mancinelli K."/>
            <person name="Lyhne E.K."/>
            <person name="Kogle M.E."/>
            <person name="Barry K."/>
            <person name="Clum A."/>
            <person name="Na H."/>
            <person name="Ledsgaard L."/>
            <person name="Lin J."/>
            <person name="Lipzen A."/>
            <person name="Kuo A."/>
            <person name="Riley R."/>
            <person name="Mondo S."/>
            <person name="LaButti K."/>
            <person name="Haridas S."/>
            <person name="Pangalinan J."/>
            <person name="Salamov A.A."/>
            <person name="Simmons B.A."/>
            <person name="Magnuson J.K."/>
            <person name="Chen J."/>
            <person name="Drula E."/>
            <person name="Henrissat B."/>
            <person name="Wiebenga A."/>
            <person name="Lubbers R.J."/>
            <person name="Gomes A.C."/>
            <person name="Makela M.R."/>
            <person name="Stajich J."/>
            <person name="Grigoriev I.V."/>
            <person name="Mortensen U.H."/>
            <person name="De vries R.P."/>
            <person name="Baker S.E."/>
            <person name="Andersen M.R."/>
        </authorList>
    </citation>
    <scope>NUCLEOTIDE SEQUENCE [LARGE SCALE GENOMIC DNA]</scope>
    <source>
        <strain evidence="8 9">CBS 600.67</strain>
    </source>
</reference>
<evidence type="ECO:0000313" key="9">
    <source>
        <dbReference type="Proteomes" id="UP001610335"/>
    </source>
</evidence>